<proteinExistence type="predicted"/>
<dbReference type="InterPro" id="IPR025877">
    <property type="entry name" value="MobA-like_NTP_Trfase"/>
</dbReference>
<name>A0A381XCS3_9ZZZZ</name>
<feature type="domain" description="MobA-like NTP transferase" evidence="1">
    <location>
        <begin position="3"/>
        <end position="74"/>
    </location>
</feature>
<evidence type="ECO:0000313" key="2">
    <source>
        <dbReference type="EMBL" id="SVA62380.1"/>
    </source>
</evidence>
<gene>
    <name evidence="2" type="ORF">METZ01_LOCUS115234</name>
</gene>
<dbReference type="Pfam" id="PF12804">
    <property type="entry name" value="NTP_transf_3"/>
    <property type="match status" value="1"/>
</dbReference>
<dbReference type="InterPro" id="IPR029044">
    <property type="entry name" value="Nucleotide-diphossugar_trans"/>
</dbReference>
<dbReference type="GO" id="GO:0016779">
    <property type="term" value="F:nucleotidyltransferase activity"/>
    <property type="evidence" value="ECO:0007669"/>
    <property type="project" value="UniProtKB-ARBA"/>
</dbReference>
<dbReference type="PANTHER" id="PTHR43777">
    <property type="entry name" value="MOLYBDENUM COFACTOR CYTIDYLYLTRANSFERASE"/>
    <property type="match status" value="1"/>
</dbReference>
<organism evidence="2">
    <name type="scientific">marine metagenome</name>
    <dbReference type="NCBI Taxonomy" id="408172"/>
    <lineage>
        <taxon>unclassified sequences</taxon>
        <taxon>metagenomes</taxon>
        <taxon>ecological metagenomes</taxon>
    </lineage>
</organism>
<evidence type="ECO:0000259" key="1">
    <source>
        <dbReference type="Pfam" id="PF12804"/>
    </source>
</evidence>
<accession>A0A381XCS3</accession>
<dbReference type="EMBL" id="UINC01014656">
    <property type="protein sequence ID" value="SVA62380.1"/>
    <property type="molecule type" value="Genomic_DNA"/>
</dbReference>
<reference evidence="2" key="1">
    <citation type="submission" date="2018-05" db="EMBL/GenBank/DDBJ databases">
        <authorList>
            <person name="Lanie J.A."/>
            <person name="Ng W.-L."/>
            <person name="Kazmierczak K.M."/>
            <person name="Andrzejewski T.M."/>
            <person name="Davidsen T.M."/>
            <person name="Wayne K.J."/>
            <person name="Tettelin H."/>
            <person name="Glass J.I."/>
            <person name="Rusch D."/>
            <person name="Podicherti R."/>
            <person name="Tsui H.-C.T."/>
            <person name="Winkler M.E."/>
        </authorList>
    </citation>
    <scope>NUCLEOTIDE SEQUENCE</scope>
</reference>
<protein>
    <recommendedName>
        <fullName evidence="1">MobA-like NTP transferase domain-containing protein</fullName>
    </recommendedName>
</protein>
<feature type="non-terminal residue" evidence="2">
    <location>
        <position position="1"/>
    </location>
</feature>
<sequence>DDVDAVLIMLADMPFVTTKMLCDLVALYRTTDAPLIISRYGGEVQAPPMLYDRKLFGELRVMRRRCGREVVQRHRNEAKALAWPIEALADIDTPNDLARVRSTIDLPVDSLGEANMAGSTNET</sequence>
<dbReference type="AlphaFoldDB" id="A0A381XCS3"/>
<dbReference type="SUPFAM" id="SSF53448">
    <property type="entry name" value="Nucleotide-diphospho-sugar transferases"/>
    <property type="match status" value="1"/>
</dbReference>
<dbReference type="PANTHER" id="PTHR43777:SF1">
    <property type="entry name" value="MOLYBDENUM COFACTOR CYTIDYLYLTRANSFERASE"/>
    <property type="match status" value="1"/>
</dbReference>
<dbReference type="Gene3D" id="3.90.550.10">
    <property type="entry name" value="Spore Coat Polysaccharide Biosynthesis Protein SpsA, Chain A"/>
    <property type="match status" value="1"/>
</dbReference>